<dbReference type="EMBL" id="GBXM01042708">
    <property type="protein sequence ID" value="JAH65869.1"/>
    <property type="molecule type" value="Transcribed_RNA"/>
</dbReference>
<reference evidence="2" key="2">
    <citation type="journal article" date="2015" name="Fish Shellfish Immunol.">
        <title>Early steps in the European eel (Anguilla anguilla)-Vibrio vulnificus interaction in the gills: Role of the RtxA13 toxin.</title>
        <authorList>
            <person name="Callol A."/>
            <person name="Pajuelo D."/>
            <person name="Ebbesson L."/>
            <person name="Teles M."/>
            <person name="MacKenzie S."/>
            <person name="Amaro C."/>
        </authorList>
    </citation>
    <scope>NUCLEOTIDE SEQUENCE</scope>
</reference>
<sequence>MQIQHRPCGTVGQACSPHITHLHAHSHTHTHTHTHMHVHTHTPALSTPDQQKV</sequence>
<feature type="compositionally biased region" description="Polar residues" evidence="1">
    <location>
        <begin position="43"/>
        <end position="53"/>
    </location>
</feature>
<evidence type="ECO:0000313" key="2">
    <source>
        <dbReference type="EMBL" id="JAH65869.1"/>
    </source>
</evidence>
<organism evidence="2">
    <name type="scientific">Anguilla anguilla</name>
    <name type="common">European freshwater eel</name>
    <name type="synonym">Muraena anguilla</name>
    <dbReference type="NCBI Taxonomy" id="7936"/>
    <lineage>
        <taxon>Eukaryota</taxon>
        <taxon>Metazoa</taxon>
        <taxon>Chordata</taxon>
        <taxon>Craniata</taxon>
        <taxon>Vertebrata</taxon>
        <taxon>Euteleostomi</taxon>
        <taxon>Actinopterygii</taxon>
        <taxon>Neopterygii</taxon>
        <taxon>Teleostei</taxon>
        <taxon>Anguilliformes</taxon>
        <taxon>Anguillidae</taxon>
        <taxon>Anguilla</taxon>
    </lineage>
</organism>
<feature type="region of interest" description="Disordered" evidence="1">
    <location>
        <begin position="23"/>
        <end position="53"/>
    </location>
</feature>
<accession>A0A0E9UJ31</accession>
<protein>
    <submittedName>
        <fullName evidence="2">Uncharacterized protein</fullName>
    </submittedName>
</protein>
<dbReference type="AlphaFoldDB" id="A0A0E9UJ31"/>
<evidence type="ECO:0000256" key="1">
    <source>
        <dbReference type="SAM" id="MobiDB-lite"/>
    </source>
</evidence>
<proteinExistence type="predicted"/>
<feature type="compositionally biased region" description="Basic residues" evidence="1">
    <location>
        <begin position="23"/>
        <end position="40"/>
    </location>
</feature>
<reference evidence="2" key="1">
    <citation type="submission" date="2014-11" db="EMBL/GenBank/DDBJ databases">
        <authorList>
            <person name="Amaro Gonzalez C."/>
        </authorList>
    </citation>
    <scope>NUCLEOTIDE SEQUENCE</scope>
</reference>
<name>A0A0E9UJ31_ANGAN</name>